<feature type="compositionally biased region" description="Basic and acidic residues" evidence="1">
    <location>
        <begin position="211"/>
        <end position="220"/>
    </location>
</feature>
<dbReference type="Proteomes" id="UP000823388">
    <property type="component" value="Chromosome 8N"/>
</dbReference>
<keyword evidence="3" id="KW-1185">Reference proteome</keyword>
<evidence type="ECO:0000256" key="1">
    <source>
        <dbReference type="SAM" id="MobiDB-lite"/>
    </source>
</evidence>
<feature type="compositionally biased region" description="Gly residues" evidence="1">
    <location>
        <begin position="193"/>
        <end position="205"/>
    </location>
</feature>
<name>A0A8T0PBE6_PANVG</name>
<comment type="caution">
    <text evidence="2">The sequence shown here is derived from an EMBL/GenBank/DDBJ whole genome shotgun (WGS) entry which is preliminary data.</text>
</comment>
<dbReference type="AlphaFoldDB" id="A0A8T0PBE6"/>
<evidence type="ECO:0000313" key="2">
    <source>
        <dbReference type="EMBL" id="KAG2558288.1"/>
    </source>
</evidence>
<feature type="compositionally biased region" description="Basic residues" evidence="1">
    <location>
        <begin position="164"/>
        <end position="192"/>
    </location>
</feature>
<proteinExistence type="predicted"/>
<evidence type="ECO:0000313" key="3">
    <source>
        <dbReference type="Proteomes" id="UP000823388"/>
    </source>
</evidence>
<feature type="region of interest" description="Disordered" evidence="1">
    <location>
        <begin position="147"/>
        <end position="263"/>
    </location>
</feature>
<sequence length="313" mass="34820">MTRSSSSCDTPGALWQARLLQGHACACRRHMSAYTTERWRRENLCQRSQQLALVGREEGGGGVRAPVSGPLQKQVKAGRRLRAGPAAWPRREAHVGRLFVWVGAGRFLSAAGRHRWQQLGIAIYRARDISPTHRLKRPMLGVRVARGRLLTTGHRGRAGGGRPARQRRRTQGRRGRRRGRHRSGGGRWRLGRSRGGGFDGNGSGGGRRRRWEGGRRERARVPPKLRAGRLARSSGGTLARPRRWGGGGAGQRRREMKVEEEDEEGGVRAAGFRRWFHEPSAEAMASSARSSLSGLCSNNSGGNWQMYWLAQCY</sequence>
<organism evidence="2 3">
    <name type="scientific">Panicum virgatum</name>
    <name type="common">Blackwell switchgrass</name>
    <dbReference type="NCBI Taxonomy" id="38727"/>
    <lineage>
        <taxon>Eukaryota</taxon>
        <taxon>Viridiplantae</taxon>
        <taxon>Streptophyta</taxon>
        <taxon>Embryophyta</taxon>
        <taxon>Tracheophyta</taxon>
        <taxon>Spermatophyta</taxon>
        <taxon>Magnoliopsida</taxon>
        <taxon>Liliopsida</taxon>
        <taxon>Poales</taxon>
        <taxon>Poaceae</taxon>
        <taxon>PACMAD clade</taxon>
        <taxon>Panicoideae</taxon>
        <taxon>Panicodae</taxon>
        <taxon>Paniceae</taxon>
        <taxon>Panicinae</taxon>
        <taxon>Panicum</taxon>
        <taxon>Panicum sect. Hiantes</taxon>
    </lineage>
</organism>
<protein>
    <submittedName>
        <fullName evidence="2">Uncharacterized protein</fullName>
    </submittedName>
</protein>
<dbReference type="EMBL" id="CM029052">
    <property type="protein sequence ID" value="KAG2558288.1"/>
    <property type="molecule type" value="Genomic_DNA"/>
</dbReference>
<accession>A0A8T0PBE6</accession>
<reference evidence="2" key="1">
    <citation type="submission" date="2020-05" db="EMBL/GenBank/DDBJ databases">
        <title>WGS assembly of Panicum virgatum.</title>
        <authorList>
            <person name="Lovell J.T."/>
            <person name="Jenkins J."/>
            <person name="Shu S."/>
            <person name="Juenger T.E."/>
            <person name="Schmutz J."/>
        </authorList>
    </citation>
    <scope>NUCLEOTIDE SEQUENCE</scope>
    <source>
        <strain evidence="2">AP13</strain>
    </source>
</reference>
<gene>
    <name evidence="2" type="ORF">PVAP13_8NG114401</name>
</gene>